<reference evidence="1 2" key="1">
    <citation type="submission" date="2017-10" db="EMBL/GenBank/DDBJ databases">
        <title>The draft genome sequence of Lewinella nigricans NBRC 102662.</title>
        <authorList>
            <person name="Wang K."/>
        </authorList>
    </citation>
    <scope>NUCLEOTIDE SEQUENCE [LARGE SCALE GENOMIC DNA]</scope>
    <source>
        <strain evidence="1 2">NBRC 102662</strain>
    </source>
</reference>
<proteinExistence type="predicted"/>
<evidence type="ECO:0000313" key="1">
    <source>
        <dbReference type="EMBL" id="PHN05511.1"/>
    </source>
</evidence>
<evidence type="ECO:0000313" key="2">
    <source>
        <dbReference type="Proteomes" id="UP000223913"/>
    </source>
</evidence>
<sequence length="291" mass="34596">MVKKIGAPVRRDIEDKCMKDMRSRVFQHMLKTRGWKYRAFLRYLRLFKYAAFSPTRGEFLESYYTLMRYLDDVVDGDAPLPPEYPDEASYILQKIEFSKLPLHPEDEVDYLMCYCFEVADRFGADFREETSDILNSLLFDARRRGHLEIFPHEELSNHFHKMDIRGTIRATLKVFNEDPDKYLFLEPLGMASRYQFDLEDFEADIAAGYVNISREECDQWGITRAHLYDSSSLPIRRWFRWKAEAGLALLEEHHRRLPQGRFSLLSRATFPLVYEAPARKRFMQVLRECKV</sequence>
<comment type="caution">
    <text evidence="1">The sequence shown here is derived from an EMBL/GenBank/DDBJ whole genome shotgun (WGS) entry which is preliminary data.</text>
</comment>
<name>A0A2D0NAH2_FLAN2</name>
<dbReference type="RefSeq" id="WP_099151087.1">
    <property type="nucleotide sequence ID" value="NZ_PDUD01000021.1"/>
</dbReference>
<dbReference type="AlphaFoldDB" id="A0A2D0NAH2"/>
<dbReference type="EMBL" id="PDUD01000021">
    <property type="protein sequence ID" value="PHN05511.1"/>
    <property type="molecule type" value="Genomic_DNA"/>
</dbReference>
<protein>
    <recommendedName>
        <fullName evidence="3">Squalene synthase HpnC</fullName>
    </recommendedName>
</protein>
<dbReference type="OrthoDB" id="1419599at2"/>
<accession>A0A2D0NAH2</accession>
<gene>
    <name evidence="1" type="ORF">CRP01_16070</name>
</gene>
<evidence type="ECO:0008006" key="3">
    <source>
        <dbReference type="Google" id="ProtNLM"/>
    </source>
</evidence>
<organism evidence="1 2">
    <name type="scientific">Flavilitoribacter nigricans (strain ATCC 23147 / DSM 23189 / NBRC 102662 / NCIMB 1420 / SS-2)</name>
    <name type="common">Lewinella nigricans</name>
    <dbReference type="NCBI Taxonomy" id="1122177"/>
    <lineage>
        <taxon>Bacteria</taxon>
        <taxon>Pseudomonadati</taxon>
        <taxon>Bacteroidota</taxon>
        <taxon>Saprospiria</taxon>
        <taxon>Saprospirales</taxon>
        <taxon>Lewinellaceae</taxon>
        <taxon>Flavilitoribacter</taxon>
    </lineage>
</organism>
<dbReference type="Proteomes" id="UP000223913">
    <property type="component" value="Unassembled WGS sequence"/>
</dbReference>
<keyword evidence="2" id="KW-1185">Reference proteome</keyword>